<protein>
    <submittedName>
        <fullName evidence="1">Uncharacterized protein</fullName>
    </submittedName>
</protein>
<organism evidence="1 2">
    <name type="scientific">Catenulispora subtropica</name>
    <dbReference type="NCBI Taxonomy" id="450798"/>
    <lineage>
        <taxon>Bacteria</taxon>
        <taxon>Bacillati</taxon>
        <taxon>Actinomycetota</taxon>
        <taxon>Actinomycetes</taxon>
        <taxon>Catenulisporales</taxon>
        <taxon>Catenulisporaceae</taxon>
        <taxon>Catenulispora</taxon>
    </lineage>
</organism>
<dbReference type="RefSeq" id="WP_344660152.1">
    <property type="nucleotide sequence ID" value="NZ_BAAAQM010000037.1"/>
</dbReference>
<reference evidence="1 2" key="1">
    <citation type="journal article" date="2019" name="Int. J. Syst. Evol. Microbiol.">
        <title>The Global Catalogue of Microorganisms (GCM) 10K type strain sequencing project: providing services to taxonomists for standard genome sequencing and annotation.</title>
        <authorList>
            <consortium name="The Broad Institute Genomics Platform"/>
            <consortium name="The Broad Institute Genome Sequencing Center for Infectious Disease"/>
            <person name="Wu L."/>
            <person name="Ma J."/>
        </authorList>
    </citation>
    <scope>NUCLEOTIDE SEQUENCE [LARGE SCALE GENOMIC DNA]</scope>
    <source>
        <strain evidence="1 2">JCM 16013</strain>
    </source>
</reference>
<accession>A0ABN2SGX5</accession>
<name>A0ABN2SGX5_9ACTN</name>
<sequence>MRRQWPRRSTIGCNDLTPTVGITATPVYDPETDALYFTDKTPDPDDQHPGWYMHAVDPATGAEKPGFPVKIEGSPTNDPTNRFNAEYQMQRPGLLLLNGVVYAGFGDHCALNPPAGQGYRGYIVGVDTKSASISTLWTSSMESPDNPKIGAGIWVSGGGLMSDGDGTIIVTTGNGDPPAVAPGNLPSATLGDSVVRLRVNPDKSLTAVDFFSPANAQVLGTGDVDLGSGSPTGLPDGFFGSGSTVQRTLVQQGKDGRLFLLDRDRLGGRTTDDSGTLQVLNLQTRQWGREAVYGGEGGYVYDIGLNGPLRALKAGVDGTGKPQLTQVGTSSNTFGYYAVSPVVTSNGTTPGSAVVWAIDPSAQAGGAGPAQLTAYDAVPDASGNLQKLFSAPVGNATKFVTPVSDDNART</sequence>
<comment type="caution">
    <text evidence="1">The sequence shown here is derived from an EMBL/GenBank/DDBJ whole genome shotgun (WGS) entry which is preliminary data.</text>
</comment>
<gene>
    <name evidence="1" type="ORF">GCM10009838_56400</name>
</gene>
<evidence type="ECO:0000313" key="2">
    <source>
        <dbReference type="Proteomes" id="UP001499854"/>
    </source>
</evidence>
<dbReference type="EMBL" id="BAAAQM010000037">
    <property type="protein sequence ID" value="GAA1986580.1"/>
    <property type="molecule type" value="Genomic_DNA"/>
</dbReference>
<evidence type="ECO:0000313" key="1">
    <source>
        <dbReference type="EMBL" id="GAA1986580.1"/>
    </source>
</evidence>
<dbReference type="Proteomes" id="UP001499854">
    <property type="component" value="Unassembled WGS sequence"/>
</dbReference>
<keyword evidence="2" id="KW-1185">Reference proteome</keyword>
<proteinExistence type="predicted"/>